<dbReference type="InterPro" id="IPR001957">
    <property type="entry name" value="Chromosome_initiator_DnaA"/>
</dbReference>
<dbReference type="Pfam" id="PF08299">
    <property type="entry name" value="Bac_DnaA_C"/>
    <property type="match status" value="1"/>
</dbReference>
<name>A0ABP8MRQ1_9BACT</name>
<dbReference type="Pfam" id="PF00308">
    <property type="entry name" value="Bac_DnaA"/>
    <property type="match status" value="1"/>
</dbReference>
<dbReference type="Pfam" id="PF11638">
    <property type="entry name" value="DnaA_N"/>
    <property type="match status" value="1"/>
</dbReference>
<feature type="domain" description="AAA+ ATPase" evidence="12">
    <location>
        <begin position="192"/>
        <end position="321"/>
    </location>
</feature>
<dbReference type="InterPro" id="IPR003593">
    <property type="entry name" value="AAA+_ATPase"/>
</dbReference>
<evidence type="ECO:0000256" key="7">
    <source>
        <dbReference type="ARBA" id="ARBA00023125"/>
    </source>
</evidence>
<organism evidence="14 15">
    <name type="scientific">Rurimicrobium arvi</name>
    <dbReference type="NCBI Taxonomy" id="2049916"/>
    <lineage>
        <taxon>Bacteria</taxon>
        <taxon>Pseudomonadati</taxon>
        <taxon>Bacteroidota</taxon>
        <taxon>Chitinophagia</taxon>
        <taxon>Chitinophagales</taxon>
        <taxon>Chitinophagaceae</taxon>
        <taxon>Rurimicrobium</taxon>
    </lineage>
</organism>
<feature type="binding site" evidence="8">
    <location>
        <position position="206"/>
    </location>
    <ligand>
        <name>ATP</name>
        <dbReference type="ChEBI" id="CHEBI:30616"/>
    </ligand>
</feature>
<comment type="domain">
    <text evidence="8">Domain I is involved in oligomerization and binding regulators, domain II is flexibile and of varying length in different bacteria, domain III forms the AAA+ region, while domain IV binds dsDNA.</text>
</comment>
<proteinExistence type="inferred from homology"/>
<keyword evidence="5 8" id="KW-0067">ATP-binding</keyword>
<dbReference type="InterPro" id="IPR020591">
    <property type="entry name" value="Chromosome_initiator_DnaA-like"/>
</dbReference>
<comment type="caution">
    <text evidence="14">The sequence shown here is derived from an EMBL/GenBank/DDBJ whole genome shotgun (WGS) entry which is preliminary data.</text>
</comment>
<dbReference type="SUPFAM" id="SSF48295">
    <property type="entry name" value="TrpR-like"/>
    <property type="match status" value="1"/>
</dbReference>
<comment type="caution">
    <text evidence="8">Lacks conserved residue(s) required for the propagation of feature annotation.</text>
</comment>
<keyword evidence="4 8" id="KW-0547">Nucleotide-binding</keyword>
<evidence type="ECO:0000256" key="11">
    <source>
        <dbReference type="RuleBase" id="RU004227"/>
    </source>
</evidence>
<evidence type="ECO:0000259" key="13">
    <source>
        <dbReference type="SMART" id="SM00760"/>
    </source>
</evidence>
<keyword evidence="3 8" id="KW-0235">DNA replication</keyword>
<dbReference type="SMART" id="SM00382">
    <property type="entry name" value="AAA"/>
    <property type="match status" value="1"/>
</dbReference>
<dbReference type="Gene3D" id="1.10.1750.10">
    <property type="match status" value="1"/>
</dbReference>
<feature type="binding site" evidence="8">
    <location>
        <position position="205"/>
    </location>
    <ligand>
        <name>ATP</name>
        <dbReference type="ChEBI" id="CHEBI:30616"/>
    </ligand>
</feature>
<feature type="region of interest" description="Domain IV, binds dsDNA" evidence="8">
    <location>
        <begin position="376"/>
        <end position="498"/>
    </location>
</feature>
<evidence type="ECO:0000256" key="9">
    <source>
        <dbReference type="NCBIfam" id="TIGR00362"/>
    </source>
</evidence>
<dbReference type="InterPro" id="IPR013317">
    <property type="entry name" value="DnaA_dom"/>
</dbReference>
<feature type="region of interest" description="Domain I, interacts with DnaA modulators" evidence="8">
    <location>
        <begin position="1"/>
        <end position="110"/>
    </location>
</feature>
<dbReference type="Gene3D" id="3.30.300.180">
    <property type="match status" value="1"/>
</dbReference>
<evidence type="ECO:0000259" key="12">
    <source>
        <dbReference type="SMART" id="SM00382"/>
    </source>
</evidence>
<dbReference type="Gene3D" id="1.10.8.60">
    <property type="match status" value="1"/>
</dbReference>
<gene>
    <name evidence="8 14" type="primary">dnaA</name>
    <name evidence="14" type="ORF">GCM10023092_14600</name>
</gene>
<protein>
    <recommendedName>
        <fullName evidence="8 9">Chromosomal replication initiator protein DnaA</fullName>
    </recommendedName>
</protein>
<dbReference type="PRINTS" id="PR00051">
    <property type="entry name" value="DNAA"/>
</dbReference>
<evidence type="ECO:0000256" key="2">
    <source>
        <dbReference type="ARBA" id="ARBA00022490"/>
    </source>
</evidence>
<dbReference type="Gene3D" id="3.40.50.300">
    <property type="entry name" value="P-loop containing nucleotide triphosphate hydrolases"/>
    <property type="match status" value="1"/>
</dbReference>
<dbReference type="InterPro" id="IPR038454">
    <property type="entry name" value="DnaA_N_sf"/>
</dbReference>
<evidence type="ECO:0000256" key="3">
    <source>
        <dbReference type="ARBA" id="ARBA00022705"/>
    </source>
</evidence>
<dbReference type="CDD" id="cd06571">
    <property type="entry name" value="Bac_DnaA_C"/>
    <property type="match status" value="1"/>
</dbReference>
<dbReference type="InterPro" id="IPR024633">
    <property type="entry name" value="DnaA_N_dom"/>
</dbReference>
<dbReference type="InterPro" id="IPR010921">
    <property type="entry name" value="Trp_repressor/repl_initiator"/>
</dbReference>
<evidence type="ECO:0000256" key="8">
    <source>
        <dbReference type="HAMAP-Rule" id="MF_00377"/>
    </source>
</evidence>
<comment type="subunit">
    <text evidence="8">Oligomerizes as a right-handed, spiral filament on DNA at oriC.</text>
</comment>
<feature type="domain" description="Chromosomal replication initiator DnaA C-terminal" evidence="13">
    <location>
        <begin position="403"/>
        <end position="472"/>
    </location>
</feature>
<dbReference type="SMART" id="SM00760">
    <property type="entry name" value="Bac_DnaA_C"/>
    <property type="match status" value="1"/>
</dbReference>
<keyword evidence="15" id="KW-1185">Reference proteome</keyword>
<sequence>MVEMNDIHNDSVDAQVKEATAAWQKCLAIIQDNVNERAFHTWFDPIRAVGLDRSVLTLQVPSQFFYEWLEEHYVDLLGKTIKRVLGKDGGLEYRVVMVDGSSNRNGGKNSVINIPGSTTQRPPVGNNMIDLPLHVKDPMNIKNPYSIPGLKRTVIDPQLNPNLTFDNLVEGDCNRVARLAGINVAQKPGATSFNPLVIFGGTGLGKTHIAQAIGNEVRRLHSNKAVLYVSAEKFINQFIDHSKNGEVNDFIHFYQLIDVLIIDDIHIFTTAPKSQEVFFAIFNHLHQGGKQIILTSDTAPKDLEGMQERLLSRFRWGLNADIQPPDFETRQEILRLKMKQDGMELSEEVVKYIAFNVQNNVRDLIGASISLFAQATLNKKEIDLDVAKRVMKNLVKMNTRELTIENIQRMVCEHYNIPYDKLLVKTRKREIVQARQITMFLAKKFTKASLKNIGEHFGGFDHTTVIHSCQTVEDLMDTDMEYREKITELQQKVHMASI</sequence>
<evidence type="ECO:0000256" key="1">
    <source>
        <dbReference type="ARBA" id="ARBA00006583"/>
    </source>
</evidence>
<feature type="binding site" evidence="8">
    <location>
        <position position="203"/>
    </location>
    <ligand>
        <name>ATP</name>
        <dbReference type="ChEBI" id="CHEBI:30616"/>
    </ligand>
</feature>
<comment type="similarity">
    <text evidence="1 8 11">Belongs to the DnaA family.</text>
</comment>
<evidence type="ECO:0000256" key="4">
    <source>
        <dbReference type="ARBA" id="ARBA00022741"/>
    </source>
</evidence>
<dbReference type="HAMAP" id="MF_00377">
    <property type="entry name" value="DnaA_bact"/>
    <property type="match status" value="1"/>
</dbReference>
<keyword evidence="2 8" id="KW-0963">Cytoplasm</keyword>
<keyword evidence="7 8" id="KW-0238">DNA-binding</keyword>
<dbReference type="InterPro" id="IPR013159">
    <property type="entry name" value="DnaA_C"/>
</dbReference>
<feature type="binding site" evidence="8">
    <location>
        <position position="207"/>
    </location>
    <ligand>
        <name>ATP</name>
        <dbReference type="ChEBI" id="CHEBI:30616"/>
    </ligand>
</feature>
<keyword evidence="6 8" id="KW-0446">Lipid-binding</keyword>
<evidence type="ECO:0000256" key="6">
    <source>
        <dbReference type="ARBA" id="ARBA00023121"/>
    </source>
</evidence>
<accession>A0ABP8MRQ1</accession>
<dbReference type="PANTHER" id="PTHR30050:SF2">
    <property type="entry name" value="CHROMOSOMAL REPLICATION INITIATOR PROTEIN DNAA"/>
    <property type="match status" value="1"/>
</dbReference>
<evidence type="ECO:0000256" key="10">
    <source>
        <dbReference type="RuleBase" id="RU000577"/>
    </source>
</evidence>
<reference evidence="15" key="1">
    <citation type="journal article" date="2019" name="Int. J. Syst. Evol. Microbiol.">
        <title>The Global Catalogue of Microorganisms (GCM) 10K type strain sequencing project: providing services to taxonomists for standard genome sequencing and annotation.</title>
        <authorList>
            <consortium name="The Broad Institute Genomics Platform"/>
            <consortium name="The Broad Institute Genome Sequencing Center for Infectious Disease"/>
            <person name="Wu L."/>
            <person name="Ma J."/>
        </authorList>
    </citation>
    <scope>NUCLEOTIDE SEQUENCE [LARGE SCALE GENOMIC DNA]</scope>
    <source>
        <strain evidence="15">JCM 31921</strain>
    </source>
</reference>
<dbReference type="EMBL" id="BAABEZ010000022">
    <property type="protein sequence ID" value="GAA4453742.1"/>
    <property type="molecule type" value="Genomic_DNA"/>
</dbReference>
<dbReference type="InterPro" id="IPR027417">
    <property type="entry name" value="P-loop_NTPase"/>
</dbReference>
<dbReference type="PANTHER" id="PTHR30050">
    <property type="entry name" value="CHROMOSOMAL REPLICATION INITIATOR PROTEIN DNAA"/>
    <property type="match status" value="1"/>
</dbReference>
<dbReference type="Proteomes" id="UP001501410">
    <property type="component" value="Unassembled WGS sequence"/>
</dbReference>
<dbReference type="SUPFAM" id="SSF52540">
    <property type="entry name" value="P-loop containing nucleoside triphosphate hydrolases"/>
    <property type="match status" value="1"/>
</dbReference>
<dbReference type="NCBIfam" id="TIGR00362">
    <property type="entry name" value="DnaA"/>
    <property type="match status" value="1"/>
</dbReference>
<dbReference type="CDD" id="cd00009">
    <property type="entry name" value="AAA"/>
    <property type="match status" value="1"/>
</dbReference>
<comment type="subcellular location">
    <subcellularLocation>
        <location evidence="8">Cytoplasm</location>
    </subcellularLocation>
</comment>
<evidence type="ECO:0000256" key="5">
    <source>
        <dbReference type="ARBA" id="ARBA00022840"/>
    </source>
</evidence>
<evidence type="ECO:0000313" key="15">
    <source>
        <dbReference type="Proteomes" id="UP001501410"/>
    </source>
</evidence>
<comment type="function">
    <text evidence="8 10">Plays an essential role in the initiation and regulation of chromosomal replication. ATP-DnaA binds to the origin of replication (oriC) to initiate formation of the DNA replication initiation complex once per cell cycle. Binds the DnaA box (a 9 base pair repeat at the origin) and separates the double-stranded (ds)DNA. Forms a right-handed helical filament on oriC DNA; dsDNA binds to the exterior of the filament while single-stranded (ss)DNA is stabiized in the filament's interior. The ATP-DnaA-oriC complex binds and stabilizes one strand of the AT-rich DNA unwinding element (DUE), permitting loading of DNA polymerase. After initiation quickly degrades to an ADP-DnaA complex that is not apt for DNA replication. Binds acidic phospholipids.</text>
</comment>
<evidence type="ECO:0000313" key="14">
    <source>
        <dbReference type="EMBL" id="GAA4453742.1"/>
    </source>
</evidence>